<proteinExistence type="predicted"/>
<gene>
    <name evidence="2" type="ORF">C2846_05415</name>
</gene>
<evidence type="ECO:0000313" key="2">
    <source>
        <dbReference type="EMBL" id="RHW21902.1"/>
    </source>
</evidence>
<comment type="caution">
    <text evidence="2">The sequence shown here is derived from an EMBL/GenBank/DDBJ whole genome shotgun (WGS) entry which is preliminary data.</text>
</comment>
<dbReference type="Gene3D" id="1.10.10.60">
    <property type="entry name" value="Homeodomain-like"/>
    <property type="match status" value="1"/>
</dbReference>
<dbReference type="AlphaFoldDB" id="A0A396S2K7"/>
<dbReference type="RefSeq" id="WP_119700898.1">
    <property type="nucleotide sequence ID" value="NZ_QJSA01000004.1"/>
</dbReference>
<name>A0A396S2K7_9PSED</name>
<sequence>MDLSQVKELLPRNVRDMAARIGLPATLMVVDKLGGTTWRIAEGRNPEGEAKRAALAELVGSEIEEQLHREYAGEEIYLARCHAAVLRWRNLEIHARFEQGVREGRTARDLVAELAREYRLSDRWVWEIVNQHLPALDQGTLFH</sequence>
<organism evidence="2 3">
    <name type="scientific">Pseudomonas jilinensis</name>
    <dbReference type="NCBI Taxonomy" id="2078689"/>
    <lineage>
        <taxon>Bacteria</taxon>
        <taxon>Pseudomonadati</taxon>
        <taxon>Pseudomonadota</taxon>
        <taxon>Gammaproteobacteria</taxon>
        <taxon>Pseudomonadales</taxon>
        <taxon>Pseudomonadaceae</taxon>
        <taxon>Pseudomonas</taxon>
    </lineage>
</organism>
<dbReference type="SUPFAM" id="SSF46689">
    <property type="entry name" value="Homeodomain-like"/>
    <property type="match status" value="1"/>
</dbReference>
<accession>A0A396S2K7</accession>
<dbReference type="OrthoDB" id="8896696at2"/>
<dbReference type="InterPro" id="IPR009057">
    <property type="entry name" value="Homeodomain-like_sf"/>
</dbReference>
<dbReference type="Pfam" id="PF08765">
    <property type="entry name" value="Mor"/>
    <property type="match status" value="1"/>
</dbReference>
<reference evidence="2 3" key="1">
    <citation type="submission" date="2018-06" db="EMBL/GenBank/DDBJ databases">
        <title>Pseudomonas jilinensis sp. nov., isolated from the production water of Jilin Oilfield in China.</title>
        <authorList>
            <person name="Wang J."/>
        </authorList>
    </citation>
    <scope>NUCLEOTIDE SEQUENCE [LARGE SCALE GENOMIC DNA]</scope>
    <source>
        <strain evidence="2 3">JS15-10A1</strain>
    </source>
</reference>
<feature type="domain" description="Mor transcription activator" evidence="1">
    <location>
        <begin position="53"/>
        <end position="131"/>
    </location>
</feature>
<dbReference type="Proteomes" id="UP000265745">
    <property type="component" value="Unassembled WGS sequence"/>
</dbReference>
<keyword evidence="3" id="KW-1185">Reference proteome</keyword>
<protein>
    <recommendedName>
        <fullName evidence="1">Mor transcription activator domain-containing protein</fullName>
    </recommendedName>
</protein>
<evidence type="ECO:0000313" key="3">
    <source>
        <dbReference type="Proteomes" id="UP000265745"/>
    </source>
</evidence>
<evidence type="ECO:0000259" key="1">
    <source>
        <dbReference type="Pfam" id="PF08765"/>
    </source>
</evidence>
<dbReference type="EMBL" id="QJSA01000004">
    <property type="protein sequence ID" value="RHW21902.1"/>
    <property type="molecule type" value="Genomic_DNA"/>
</dbReference>
<dbReference type="InterPro" id="IPR014875">
    <property type="entry name" value="Mor_transcription_activator"/>
</dbReference>